<organism evidence="3 6">
    <name type="scientific">Pseudomonas amygdali pv. lachrymans</name>
    <name type="common">Pseudomonas syringae pv. lachrymans</name>
    <dbReference type="NCBI Taxonomy" id="53707"/>
    <lineage>
        <taxon>Bacteria</taxon>
        <taxon>Pseudomonadati</taxon>
        <taxon>Pseudomonadota</taxon>
        <taxon>Gammaproteobacteria</taxon>
        <taxon>Pseudomonadales</taxon>
        <taxon>Pseudomonadaceae</taxon>
        <taxon>Pseudomonas</taxon>
        <taxon>Pseudomonas amygdali</taxon>
    </lineage>
</organism>
<evidence type="ECO:0000313" key="3">
    <source>
        <dbReference type="EMBL" id="KPX55259.1"/>
    </source>
</evidence>
<evidence type="ECO:0000313" key="2">
    <source>
        <dbReference type="EMBL" id="KPC19974.1"/>
    </source>
</evidence>
<dbReference type="EMBL" id="RBTW01000220">
    <property type="protein sequence ID" value="RMU17440.1"/>
    <property type="molecule type" value="Genomic_DNA"/>
</dbReference>
<accession>A0A0N1JLV3</accession>
<comment type="caution">
    <text evidence="3">The sequence shown here is derived from an EMBL/GenBank/DDBJ whole genome shotgun (WGS) entry which is preliminary data.</text>
</comment>
<reference evidence="2 5" key="3">
    <citation type="submission" date="2015-10" db="EMBL/GenBank/DDBJ databases">
        <title>Comparative genomics and high-throughput reverse genetic screens identify a new phytobacterial MAMP and an Arabidopsis receptor required for immune elicitation.</title>
        <authorList>
            <person name="Mott G.A."/>
            <person name="Thakur S."/>
            <person name="Wang P.W."/>
            <person name="Desveaux D."/>
            <person name="Guttman D.S."/>
        </authorList>
    </citation>
    <scope>NUCLEOTIDE SEQUENCE [LARGE SCALE GENOMIC DNA]</scope>
    <source>
        <strain evidence="2 5">107</strain>
    </source>
</reference>
<evidence type="ECO:0000313" key="7">
    <source>
        <dbReference type="Proteomes" id="UP000271817"/>
    </source>
</evidence>
<dbReference type="SUPFAM" id="SSF55729">
    <property type="entry name" value="Acyl-CoA N-acyltransferases (Nat)"/>
    <property type="match status" value="1"/>
</dbReference>
<proteinExistence type="predicted"/>
<dbReference type="Gene3D" id="3.40.630.30">
    <property type="match status" value="1"/>
</dbReference>
<reference evidence="3 6" key="2">
    <citation type="submission" date="2015-09" db="EMBL/GenBank/DDBJ databases">
        <title>Genome announcement of multiple Pseudomonas syringae strains.</title>
        <authorList>
            <person name="Thakur S."/>
            <person name="Wang P.W."/>
            <person name="Gong Y."/>
            <person name="Weir B.S."/>
            <person name="Guttman D.S."/>
        </authorList>
    </citation>
    <scope>NUCLEOTIDE SEQUENCE [LARGE SCALE GENOMIC DNA]</scope>
    <source>
        <strain evidence="3 6">ICMP3507</strain>
    </source>
</reference>
<evidence type="ECO:0000313" key="4">
    <source>
        <dbReference type="EMBL" id="RMU17440.1"/>
    </source>
</evidence>
<keyword evidence="5" id="KW-1185">Reference proteome</keyword>
<sequence>MATLLPYTLSARNICLDIFDSNVPRYFDPAERKQFASFLMAPLGQYFVVERDGDVLACGGYLVLSNPSVAELTWGMVHGEQHGSGLGRFLTQARLDVVRSLPGVTRSHIDTSQHVQGFYLNLGFVVTSVEVDGHGPGIDSIRMELAFS</sequence>
<evidence type="ECO:0000259" key="1">
    <source>
        <dbReference type="PROSITE" id="PS51186"/>
    </source>
</evidence>
<dbReference type="CDD" id="cd04301">
    <property type="entry name" value="NAT_SF"/>
    <property type="match status" value="1"/>
</dbReference>
<dbReference type="Pfam" id="PF00583">
    <property type="entry name" value="Acetyltransf_1"/>
    <property type="match status" value="1"/>
</dbReference>
<dbReference type="InterPro" id="IPR016181">
    <property type="entry name" value="Acyl_CoA_acyltransferase"/>
</dbReference>
<dbReference type="PATRIC" id="fig|53707.5.peg.5528"/>
<dbReference type="EMBL" id="LGLK01000037">
    <property type="protein sequence ID" value="KPC19974.1"/>
    <property type="molecule type" value="Genomic_DNA"/>
</dbReference>
<dbReference type="InterPro" id="IPR000182">
    <property type="entry name" value="GNAT_dom"/>
</dbReference>
<dbReference type="GO" id="GO:0016747">
    <property type="term" value="F:acyltransferase activity, transferring groups other than amino-acyl groups"/>
    <property type="evidence" value="ECO:0007669"/>
    <property type="project" value="InterPro"/>
</dbReference>
<gene>
    <name evidence="2" type="ORF">AC499_2442</name>
    <name evidence="3" type="ORF">ALO35_02403</name>
    <name evidence="4" type="ORF">ALP33_03101</name>
</gene>
<evidence type="ECO:0000313" key="6">
    <source>
        <dbReference type="Proteomes" id="UP000050265"/>
    </source>
</evidence>
<dbReference type="EMBL" id="LJQP01000469">
    <property type="protein sequence ID" value="KPX55259.1"/>
    <property type="molecule type" value="Genomic_DNA"/>
</dbReference>
<dbReference type="Proteomes" id="UP000037943">
    <property type="component" value="Unassembled WGS sequence"/>
</dbReference>
<keyword evidence="3" id="KW-0808">Transferase</keyword>
<reference evidence="2" key="1">
    <citation type="submission" date="2015-07" db="EMBL/GenBank/DDBJ databases">
        <authorList>
            <person name="O'Brien H.E."/>
            <person name="Thakur S."/>
            <person name="Gong Y."/>
            <person name="Wang P.W."/>
            <person name="Guttman D.S."/>
        </authorList>
    </citation>
    <scope>NUCLEOTIDE SEQUENCE</scope>
    <source>
        <strain evidence="2">107</strain>
    </source>
</reference>
<evidence type="ECO:0000313" key="5">
    <source>
        <dbReference type="Proteomes" id="UP000037943"/>
    </source>
</evidence>
<name>A0A0N1JLV3_PSEAV</name>
<dbReference type="PROSITE" id="PS51186">
    <property type="entry name" value="GNAT"/>
    <property type="match status" value="1"/>
</dbReference>
<dbReference type="Proteomes" id="UP000050265">
    <property type="component" value="Unassembled WGS sequence"/>
</dbReference>
<feature type="domain" description="N-acetyltransferase" evidence="1">
    <location>
        <begin position="2"/>
        <end position="148"/>
    </location>
</feature>
<protein>
    <submittedName>
        <fullName evidence="3">Acetyltransferase</fullName>
    </submittedName>
</protein>
<dbReference type="AlphaFoldDB" id="A0A0N1JLV3"/>
<reference evidence="4 7" key="4">
    <citation type="submission" date="2018-08" db="EMBL/GenBank/DDBJ databases">
        <title>Recombination of ecologically and evolutionarily significant loci maintains genetic cohesion in the Pseudomonas syringae species complex.</title>
        <authorList>
            <person name="Dillon M."/>
            <person name="Thakur S."/>
            <person name="Almeida R.N.D."/>
            <person name="Weir B.S."/>
            <person name="Guttman D.S."/>
        </authorList>
    </citation>
    <scope>NUCLEOTIDE SEQUENCE [LARGE SCALE GENOMIC DNA]</scope>
    <source>
        <strain evidence="4 7">ICMP 3402</strain>
    </source>
</reference>
<dbReference type="Proteomes" id="UP000271817">
    <property type="component" value="Unassembled WGS sequence"/>
</dbReference>
<dbReference type="RefSeq" id="WP_005745579.1">
    <property type="nucleotide sequence ID" value="NZ_CP020351.1"/>
</dbReference>